<dbReference type="InterPro" id="IPR050194">
    <property type="entry name" value="Glycosyltransferase_grp1"/>
</dbReference>
<organism evidence="3 4">
    <name type="scientific">Occallatibacter riparius</name>
    <dbReference type="NCBI Taxonomy" id="1002689"/>
    <lineage>
        <taxon>Bacteria</taxon>
        <taxon>Pseudomonadati</taxon>
        <taxon>Acidobacteriota</taxon>
        <taxon>Terriglobia</taxon>
        <taxon>Terriglobales</taxon>
        <taxon>Acidobacteriaceae</taxon>
        <taxon>Occallatibacter</taxon>
    </lineage>
</organism>
<dbReference type="Pfam" id="PF13579">
    <property type="entry name" value="Glyco_trans_4_4"/>
    <property type="match status" value="1"/>
</dbReference>
<evidence type="ECO:0000259" key="2">
    <source>
        <dbReference type="Pfam" id="PF13579"/>
    </source>
</evidence>
<dbReference type="InterPro" id="IPR001296">
    <property type="entry name" value="Glyco_trans_1"/>
</dbReference>
<dbReference type="Pfam" id="PF00534">
    <property type="entry name" value="Glycos_transf_1"/>
    <property type="match status" value="1"/>
</dbReference>
<dbReference type="Gene3D" id="3.40.50.2000">
    <property type="entry name" value="Glycogen Phosphorylase B"/>
    <property type="match status" value="2"/>
</dbReference>
<dbReference type="SUPFAM" id="SSF53756">
    <property type="entry name" value="UDP-Glycosyltransferase/glycogen phosphorylase"/>
    <property type="match status" value="1"/>
</dbReference>
<dbReference type="Proteomes" id="UP001059380">
    <property type="component" value="Chromosome"/>
</dbReference>
<dbReference type="InterPro" id="IPR028098">
    <property type="entry name" value="Glyco_trans_4-like_N"/>
</dbReference>
<dbReference type="GO" id="GO:0016758">
    <property type="term" value="F:hexosyltransferase activity"/>
    <property type="evidence" value="ECO:0007669"/>
    <property type="project" value="TreeGrafter"/>
</dbReference>
<dbReference type="PANTHER" id="PTHR45947:SF3">
    <property type="entry name" value="SULFOQUINOVOSYL TRANSFERASE SQD2"/>
    <property type="match status" value="1"/>
</dbReference>
<dbReference type="AlphaFoldDB" id="A0A9J7BZ15"/>
<dbReference type="RefSeq" id="WP_260796572.1">
    <property type="nucleotide sequence ID" value="NZ_CP093313.1"/>
</dbReference>
<evidence type="ECO:0000259" key="1">
    <source>
        <dbReference type="Pfam" id="PF00534"/>
    </source>
</evidence>
<accession>A0A9J7BZ15</accession>
<evidence type="ECO:0000313" key="3">
    <source>
        <dbReference type="EMBL" id="UWZ86933.1"/>
    </source>
</evidence>
<evidence type="ECO:0000313" key="4">
    <source>
        <dbReference type="Proteomes" id="UP001059380"/>
    </source>
</evidence>
<name>A0A9J7BZ15_9BACT</name>
<dbReference type="EMBL" id="CP093313">
    <property type="protein sequence ID" value="UWZ86933.1"/>
    <property type="molecule type" value="Genomic_DNA"/>
</dbReference>
<keyword evidence="4" id="KW-1185">Reference proteome</keyword>
<gene>
    <name evidence="3" type="ORF">MOP44_13515</name>
</gene>
<dbReference type="KEGG" id="orp:MOP44_13515"/>
<dbReference type="CDD" id="cd03794">
    <property type="entry name" value="GT4_WbuB-like"/>
    <property type="match status" value="1"/>
</dbReference>
<feature type="domain" description="Glycosyl transferase family 1" evidence="1">
    <location>
        <begin position="206"/>
        <end position="365"/>
    </location>
</feature>
<feature type="domain" description="Glycosyltransferase subfamily 4-like N-terminal" evidence="2">
    <location>
        <begin position="15"/>
        <end position="187"/>
    </location>
</feature>
<proteinExistence type="predicted"/>
<protein>
    <submittedName>
        <fullName evidence="3">Glycosyltransferase family 4 protein</fullName>
    </submittedName>
</protein>
<reference evidence="3" key="1">
    <citation type="submission" date="2021-04" db="EMBL/GenBank/DDBJ databases">
        <title>Phylogenetic analysis of Acidobacteriaceae.</title>
        <authorList>
            <person name="Qiu L."/>
            <person name="Zhang Q."/>
        </authorList>
    </citation>
    <scope>NUCLEOTIDE SEQUENCE</scope>
    <source>
        <strain evidence="3">DSM 25168</strain>
    </source>
</reference>
<sequence>MKVCMLAYSFYDADNRVRRYAEALARRGDEVDAIAVGHAGQPAVETINGVRVFRVQSRVRDERGPLSYLLKILLFFIRSMWFLTKGAFSEPYDLIHVHNLPDFEVFATVFQRMRGARVIHDMHEVVPEFYASKFKIGERSMIFRLLALVEKLSIAFADHVIVVNHLVEETVLNRGSVRPEKCSVILNYPDPRIFWRSARKRMSTGRDGEFVICYPGTLSRHQGVDLAVEAVGLLRERAPGLKFLIIGDGPERENLKKLIRERGLEDRVSLTGLVPLEEVAEVMATIDLGVVPKRKEGFGDIAFSTKTMEFMAMGVPVLASRTRIDEFYFGGGKVEFFESGNASDLAEKILALMDEPERMTELRRNCAGFIAKNNWTAKEEEYFALVDGITRKARPMECAALSM</sequence>
<dbReference type="PANTHER" id="PTHR45947">
    <property type="entry name" value="SULFOQUINOVOSYL TRANSFERASE SQD2"/>
    <property type="match status" value="1"/>
</dbReference>